<dbReference type="AlphaFoldDB" id="A0A418MI55"/>
<name>A0A418MI55_9BACT</name>
<evidence type="ECO:0000313" key="2">
    <source>
        <dbReference type="EMBL" id="RIV27102.1"/>
    </source>
</evidence>
<keyword evidence="1" id="KW-0732">Signal</keyword>
<evidence type="ECO:0000313" key="3">
    <source>
        <dbReference type="Proteomes" id="UP000283523"/>
    </source>
</evidence>
<reference evidence="2 3" key="1">
    <citation type="submission" date="2018-08" db="EMBL/GenBank/DDBJ databases">
        <title>Fibrisoma montanum sp. nov., isolated from Danxia mountain soil.</title>
        <authorList>
            <person name="Huang Y."/>
        </authorList>
    </citation>
    <scope>NUCLEOTIDE SEQUENCE [LARGE SCALE GENOMIC DNA]</scope>
    <source>
        <strain evidence="2 3">HYT19</strain>
    </source>
</reference>
<accession>A0A418MI55</accession>
<evidence type="ECO:0008006" key="4">
    <source>
        <dbReference type="Google" id="ProtNLM"/>
    </source>
</evidence>
<evidence type="ECO:0000256" key="1">
    <source>
        <dbReference type="SAM" id="SignalP"/>
    </source>
</evidence>
<feature type="chain" id="PRO_5019129640" description="Lipocalin-like domain-containing protein" evidence="1">
    <location>
        <begin position="24"/>
        <end position="150"/>
    </location>
</feature>
<dbReference type="PROSITE" id="PS51257">
    <property type="entry name" value="PROKAR_LIPOPROTEIN"/>
    <property type="match status" value="1"/>
</dbReference>
<proteinExistence type="predicted"/>
<dbReference type="EMBL" id="QXED01000001">
    <property type="protein sequence ID" value="RIV27102.1"/>
    <property type="molecule type" value="Genomic_DNA"/>
</dbReference>
<dbReference type="Proteomes" id="UP000283523">
    <property type="component" value="Unassembled WGS sequence"/>
</dbReference>
<protein>
    <recommendedName>
        <fullName evidence="4">Lipocalin-like domain-containing protein</fullName>
    </recommendedName>
</protein>
<keyword evidence="3" id="KW-1185">Reference proteome</keyword>
<feature type="signal peptide" evidence="1">
    <location>
        <begin position="1"/>
        <end position="23"/>
    </location>
</feature>
<comment type="caution">
    <text evidence="2">The sequence shown here is derived from an EMBL/GenBank/DDBJ whole genome shotgun (WGS) entry which is preliminary data.</text>
</comment>
<organism evidence="2 3">
    <name type="scientific">Fibrisoma montanum</name>
    <dbReference type="NCBI Taxonomy" id="2305895"/>
    <lineage>
        <taxon>Bacteria</taxon>
        <taxon>Pseudomonadati</taxon>
        <taxon>Bacteroidota</taxon>
        <taxon>Cytophagia</taxon>
        <taxon>Cytophagales</taxon>
        <taxon>Spirosomataceae</taxon>
        <taxon>Fibrisoma</taxon>
    </lineage>
</organism>
<sequence>MHYKTSFLMRNFLLLLLFAVAFTACKKDSDPEPQQVAGNYEVTRLAFDTDGTADDFDLTLPITQGSNSISGSLVATNVSGKPNAVTMRLTLRVTGQQPDETDLGEIELRQTGNTFELYQDNVKLGTADGRNINIDVAEQGTRLIIVARKV</sequence>
<gene>
    <name evidence="2" type="ORF">DYU11_01945</name>
</gene>